<accession>A0A0A3IHX4</accession>
<name>A0A0A3IHX4_9BACI</name>
<dbReference type="Proteomes" id="UP000030437">
    <property type="component" value="Unassembled WGS sequence"/>
</dbReference>
<protein>
    <recommendedName>
        <fullName evidence="1">KilA-N DNA-binding domain-containing protein</fullName>
    </recommendedName>
</protein>
<comment type="caution">
    <text evidence="2">The sequence shown here is derived from an EMBL/GenBank/DDBJ whole genome shotgun (WGS) entry which is preliminary data.</text>
</comment>
<dbReference type="AlphaFoldDB" id="A0A0A3IHX4"/>
<dbReference type="EMBL" id="JPVP01000056">
    <property type="protein sequence ID" value="KGR84289.1"/>
    <property type="molecule type" value="Genomic_DNA"/>
</dbReference>
<dbReference type="Pfam" id="PF10543">
    <property type="entry name" value="ORF6N"/>
    <property type="match status" value="1"/>
</dbReference>
<gene>
    <name evidence="2" type="ORF">CD32_11865</name>
</gene>
<evidence type="ECO:0000313" key="2">
    <source>
        <dbReference type="EMBL" id="KGR84289.1"/>
    </source>
</evidence>
<dbReference type="STRING" id="1220589.CD32_11865"/>
<feature type="domain" description="KilA-N DNA-binding" evidence="1">
    <location>
        <begin position="4"/>
        <end position="79"/>
    </location>
</feature>
<dbReference type="RefSeq" id="WP_036154847.1">
    <property type="nucleotide sequence ID" value="NZ_AVCX01000005.1"/>
</dbReference>
<organism evidence="2 3">
    <name type="scientific">Lysinibacillus odysseyi 34hs-1 = NBRC 100172</name>
    <dbReference type="NCBI Taxonomy" id="1220589"/>
    <lineage>
        <taxon>Bacteria</taxon>
        <taxon>Bacillati</taxon>
        <taxon>Bacillota</taxon>
        <taxon>Bacilli</taxon>
        <taxon>Bacillales</taxon>
        <taxon>Bacillaceae</taxon>
        <taxon>Lysinibacillus</taxon>
    </lineage>
</organism>
<evidence type="ECO:0000259" key="1">
    <source>
        <dbReference type="Pfam" id="PF10543"/>
    </source>
</evidence>
<keyword evidence="3" id="KW-1185">Reference proteome</keyword>
<sequence length="103" mass="12318">MNWQGLQVLLTYDLAERLGVSRQHLLRNFARHRHMLTEGVHYFVLSGMALDEWKGIYGGQLHPPVCIVWTEHGAYYLMQTFRAPYVRRNYIERVFPYFWEGSK</sequence>
<reference evidence="2 3" key="1">
    <citation type="submission" date="2014-02" db="EMBL/GenBank/DDBJ databases">
        <title>Draft genome sequence of Lysinibacillus odysseyi NBRC 100172.</title>
        <authorList>
            <person name="Zhang F."/>
            <person name="Wang G."/>
            <person name="Zhang L."/>
        </authorList>
    </citation>
    <scope>NUCLEOTIDE SEQUENCE [LARGE SCALE GENOMIC DNA]</scope>
    <source>
        <strain evidence="2 3">NBRC 100172</strain>
    </source>
</reference>
<evidence type="ECO:0000313" key="3">
    <source>
        <dbReference type="Proteomes" id="UP000030437"/>
    </source>
</evidence>
<dbReference type="InterPro" id="IPR018873">
    <property type="entry name" value="KilA-N_DNA-bd_domain"/>
</dbReference>
<proteinExistence type="predicted"/>